<dbReference type="AlphaFoldDB" id="A0A6A6LDK7"/>
<comment type="caution">
    <text evidence="1">The sequence shown here is derived from an EMBL/GenBank/DDBJ whole genome shotgun (WGS) entry which is preliminary data.</text>
</comment>
<proteinExistence type="predicted"/>
<evidence type="ECO:0000313" key="2">
    <source>
        <dbReference type="Proteomes" id="UP000467840"/>
    </source>
</evidence>
<dbReference type="EMBL" id="JAAGAX010000011">
    <property type="protein sequence ID" value="KAF2298183.1"/>
    <property type="molecule type" value="Genomic_DNA"/>
</dbReference>
<protein>
    <submittedName>
        <fullName evidence="1">Uncharacterized protein</fullName>
    </submittedName>
</protein>
<organism evidence="1 2">
    <name type="scientific">Hevea brasiliensis</name>
    <name type="common">Para rubber tree</name>
    <name type="synonym">Siphonia brasiliensis</name>
    <dbReference type="NCBI Taxonomy" id="3981"/>
    <lineage>
        <taxon>Eukaryota</taxon>
        <taxon>Viridiplantae</taxon>
        <taxon>Streptophyta</taxon>
        <taxon>Embryophyta</taxon>
        <taxon>Tracheophyta</taxon>
        <taxon>Spermatophyta</taxon>
        <taxon>Magnoliopsida</taxon>
        <taxon>eudicotyledons</taxon>
        <taxon>Gunneridae</taxon>
        <taxon>Pentapetalae</taxon>
        <taxon>rosids</taxon>
        <taxon>fabids</taxon>
        <taxon>Malpighiales</taxon>
        <taxon>Euphorbiaceae</taxon>
        <taxon>Crotonoideae</taxon>
        <taxon>Micrandreae</taxon>
        <taxon>Hevea</taxon>
    </lineage>
</organism>
<evidence type="ECO:0000313" key="1">
    <source>
        <dbReference type="EMBL" id="KAF2298183.1"/>
    </source>
</evidence>
<sequence length="119" mass="14059">MIGDGDHIPPLYETFVQDQEDHPLNGYPELIWYLRKEELSFEIFSNIVKLIKEEKKGTIDEPCNILLAADLTLDERKDFERILKKHEKVFAWSYDDMPRTGRSIVEHRIPMYPDAKPVK</sequence>
<dbReference type="Proteomes" id="UP000467840">
    <property type="component" value="Chromosome 1"/>
</dbReference>
<gene>
    <name evidence="1" type="ORF">GH714_016876</name>
</gene>
<reference evidence="1 2" key="1">
    <citation type="journal article" date="2020" name="Mol. Plant">
        <title>The Chromosome-Based Rubber Tree Genome Provides New Insights into Spurge Genome Evolution and Rubber Biosynthesis.</title>
        <authorList>
            <person name="Liu J."/>
            <person name="Shi C."/>
            <person name="Shi C.C."/>
            <person name="Li W."/>
            <person name="Zhang Q.J."/>
            <person name="Zhang Y."/>
            <person name="Li K."/>
            <person name="Lu H.F."/>
            <person name="Shi C."/>
            <person name="Zhu S.T."/>
            <person name="Xiao Z.Y."/>
            <person name="Nan H."/>
            <person name="Yue Y."/>
            <person name="Zhu X.G."/>
            <person name="Wu Y."/>
            <person name="Hong X.N."/>
            <person name="Fan G.Y."/>
            <person name="Tong Y."/>
            <person name="Zhang D."/>
            <person name="Mao C.L."/>
            <person name="Liu Y.L."/>
            <person name="Hao S.J."/>
            <person name="Liu W.Q."/>
            <person name="Lv M.Q."/>
            <person name="Zhang H.B."/>
            <person name="Liu Y."/>
            <person name="Hu-Tang G.R."/>
            <person name="Wang J.P."/>
            <person name="Wang J.H."/>
            <person name="Sun Y.H."/>
            <person name="Ni S.B."/>
            <person name="Chen W.B."/>
            <person name="Zhang X.C."/>
            <person name="Jiao Y.N."/>
            <person name="Eichler E.E."/>
            <person name="Li G.H."/>
            <person name="Liu X."/>
            <person name="Gao L.Z."/>
        </authorList>
    </citation>
    <scope>NUCLEOTIDE SEQUENCE [LARGE SCALE GENOMIC DNA]</scope>
    <source>
        <strain evidence="2">cv. GT1</strain>
        <tissue evidence="1">Leaf</tissue>
    </source>
</reference>
<keyword evidence="2" id="KW-1185">Reference proteome</keyword>
<name>A0A6A6LDK7_HEVBR</name>
<accession>A0A6A6LDK7</accession>